<dbReference type="STRING" id="545694.TREPR_3812"/>
<reference evidence="3" key="1">
    <citation type="submission" date="2009-12" db="EMBL/GenBank/DDBJ databases">
        <title>Complete sequence of Treponema primitia strain ZAS-2.</title>
        <authorList>
            <person name="Tetu S.G."/>
            <person name="Matson E."/>
            <person name="Ren Q."/>
            <person name="Seshadri R."/>
            <person name="Elbourne L."/>
            <person name="Hassan K.A."/>
            <person name="Durkin A."/>
            <person name="Radune D."/>
            <person name="Mohamoud Y."/>
            <person name="Shay R."/>
            <person name="Jin S."/>
            <person name="Zhang X."/>
            <person name="Lucey K."/>
            <person name="Ballor N.R."/>
            <person name="Ottesen E."/>
            <person name="Rosenthal R."/>
            <person name="Allen A."/>
            <person name="Leadbetter J.R."/>
            <person name="Paulsen I.T."/>
        </authorList>
    </citation>
    <scope>NUCLEOTIDE SEQUENCE [LARGE SCALE GENOMIC DNA]</scope>
    <source>
        <strain evidence="3">ATCC BAA-887 / DSM 12427 / ZAS-2</strain>
    </source>
</reference>
<reference evidence="2 3" key="2">
    <citation type="journal article" date="2011" name="ISME J.">
        <title>RNA-seq reveals cooperative metabolic interactions between two termite-gut spirochete species in co-culture.</title>
        <authorList>
            <person name="Rosenthal A.Z."/>
            <person name="Matson E.G."/>
            <person name="Eldar A."/>
            <person name="Leadbetter J.R."/>
        </authorList>
    </citation>
    <scope>NUCLEOTIDE SEQUENCE [LARGE SCALE GENOMIC DNA]</scope>
    <source>
        <strain evidence="3">ATCC BAA-887 / DSM 12427 / ZAS-2</strain>
    </source>
</reference>
<sequence length="139" mass="15965">MKKFLFIATLFLIVAGIIPLAAQSMTGANEGLYSVTISLEKIYPYRKGYVVKYRKGMTQTVDAYLPIDWFHGTGAKADLILLGSGTDWPHLTVFYKDGEFSHVRLYVRKERTHETWGDVPLNVDIDDRFENVEDIRLEF</sequence>
<dbReference type="OrthoDB" id="360148at2"/>
<organism evidence="2 3">
    <name type="scientific">Treponema primitia (strain ATCC BAA-887 / DSM 12427 / ZAS-2)</name>
    <dbReference type="NCBI Taxonomy" id="545694"/>
    <lineage>
        <taxon>Bacteria</taxon>
        <taxon>Pseudomonadati</taxon>
        <taxon>Spirochaetota</taxon>
        <taxon>Spirochaetia</taxon>
        <taxon>Spirochaetales</taxon>
        <taxon>Treponemataceae</taxon>
        <taxon>Treponema</taxon>
    </lineage>
</organism>
<gene>
    <name evidence="2" type="ordered locus">TREPR_3812</name>
</gene>
<dbReference type="RefSeq" id="WP_015706523.1">
    <property type="nucleotide sequence ID" value="NC_015578.1"/>
</dbReference>
<keyword evidence="3" id="KW-1185">Reference proteome</keyword>
<dbReference type="Proteomes" id="UP000009223">
    <property type="component" value="Chromosome"/>
</dbReference>
<evidence type="ECO:0000256" key="1">
    <source>
        <dbReference type="SAM" id="SignalP"/>
    </source>
</evidence>
<evidence type="ECO:0000313" key="3">
    <source>
        <dbReference type="Proteomes" id="UP000009223"/>
    </source>
</evidence>
<dbReference type="EMBL" id="CP001843">
    <property type="protein sequence ID" value="AEF84190.1"/>
    <property type="molecule type" value="Genomic_DNA"/>
</dbReference>
<keyword evidence="1" id="KW-0732">Signal</keyword>
<proteinExistence type="predicted"/>
<dbReference type="HOGENOM" id="CLU_143566_0_0_12"/>
<feature type="signal peptide" evidence="1">
    <location>
        <begin position="1"/>
        <end position="21"/>
    </location>
</feature>
<dbReference type="AlphaFoldDB" id="F5YPN0"/>
<feature type="chain" id="PRO_5003329894" evidence="1">
    <location>
        <begin position="22"/>
        <end position="139"/>
    </location>
</feature>
<accession>F5YPN0</accession>
<protein>
    <submittedName>
        <fullName evidence="2">Uncharacterized protein</fullName>
    </submittedName>
</protein>
<evidence type="ECO:0000313" key="2">
    <source>
        <dbReference type="EMBL" id="AEF84190.1"/>
    </source>
</evidence>
<name>F5YPN0_TREPZ</name>
<dbReference type="KEGG" id="tpi:TREPR_3812"/>